<organism evidence="3">
    <name type="scientific">Favella ehrenbergii</name>
    <dbReference type="NCBI Taxonomy" id="182087"/>
    <lineage>
        <taxon>Eukaryota</taxon>
        <taxon>Sar</taxon>
        <taxon>Alveolata</taxon>
        <taxon>Ciliophora</taxon>
        <taxon>Intramacronucleata</taxon>
        <taxon>Spirotrichea</taxon>
        <taxon>Choreotrichia</taxon>
        <taxon>Tintinnida</taxon>
        <taxon>Xystonellidae</taxon>
        <taxon>Favella</taxon>
    </lineage>
</organism>
<sequence>MTEGFGNSRKQAERNASINGLRWLKEKKLLDADAASSSGMGVHHNPLEQMTPAAFNASAMQAAPVMQAASASQLVVAAPEMDGDDIEMTHENLSDHEESKL</sequence>
<evidence type="ECO:0000256" key="1">
    <source>
        <dbReference type="PROSITE-ProRule" id="PRU00266"/>
    </source>
</evidence>
<dbReference type="AlphaFoldDB" id="A0A7S3I153"/>
<feature type="domain" description="DRBM" evidence="2">
    <location>
        <begin position="1"/>
        <end position="26"/>
    </location>
</feature>
<keyword evidence="1" id="KW-0694">RNA-binding</keyword>
<dbReference type="GO" id="GO:0003723">
    <property type="term" value="F:RNA binding"/>
    <property type="evidence" value="ECO:0007669"/>
    <property type="project" value="UniProtKB-UniRule"/>
</dbReference>
<proteinExistence type="predicted"/>
<dbReference type="InterPro" id="IPR014720">
    <property type="entry name" value="dsRBD_dom"/>
</dbReference>
<name>A0A7S3I153_9SPIT</name>
<evidence type="ECO:0000259" key="2">
    <source>
        <dbReference type="PROSITE" id="PS50137"/>
    </source>
</evidence>
<evidence type="ECO:0000313" key="3">
    <source>
        <dbReference type="EMBL" id="CAE0310208.1"/>
    </source>
</evidence>
<protein>
    <recommendedName>
        <fullName evidence="2">DRBM domain-containing protein</fullName>
    </recommendedName>
</protein>
<dbReference type="EMBL" id="HBIE01016459">
    <property type="protein sequence ID" value="CAE0310208.1"/>
    <property type="molecule type" value="Transcribed_RNA"/>
</dbReference>
<gene>
    <name evidence="3" type="ORF">FEHR0123_LOCUS5124</name>
</gene>
<dbReference type="PROSITE" id="PS50137">
    <property type="entry name" value="DS_RBD"/>
    <property type="match status" value="1"/>
</dbReference>
<accession>A0A7S3I153</accession>
<reference evidence="3" key="1">
    <citation type="submission" date="2021-01" db="EMBL/GenBank/DDBJ databases">
        <authorList>
            <person name="Corre E."/>
            <person name="Pelletier E."/>
            <person name="Niang G."/>
            <person name="Scheremetjew M."/>
            <person name="Finn R."/>
            <person name="Kale V."/>
            <person name="Holt S."/>
            <person name="Cochrane G."/>
            <person name="Meng A."/>
            <person name="Brown T."/>
            <person name="Cohen L."/>
        </authorList>
    </citation>
    <scope>NUCLEOTIDE SEQUENCE</scope>
    <source>
        <strain evidence="3">Fehren 1</strain>
    </source>
</reference>